<feature type="domain" description="Thioredoxin" evidence="2">
    <location>
        <begin position="74"/>
        <end position="153"/>
    </location>
</feature>
<evidence type="ECO:0000259" key="2">
    <source>
        <dbReference type="Pfam" id="PF00085"/>
    </source>
</evidence>
<evidence type="ECO:0000256" key="1">
    <source>
        <dbReference type="SAM" id="SignalP"/>
    </source>
</evidence>
<proteinExistence type="predicted"/>
<keyword evidence="4" id="KW-1185">Reference proteome</keyword>
<reference evidence="3 4" key="1">
    <citation type="submission" date="2016-11" db="EMBL/GenBank/DDBJ databases">
        <authorList>
            <person name="Jaros S."/>
            <person name="Januszkiewicz K."/>
            <person name="Wedrychowicz H."/>
        </authorList>
    </citation>
    <scope>NUCLEOTIDE SEQUENCE [LARGE SCALE GENOMIC DNA]</scope>
    <source>
        <strain evidence="3">NCIMB 2154T</strain>
    </source>
</reference>
<accession>A0A2H1E756</accession>
<dbReference type="InterPro" id="IPR013766">
    <property type="entry name" value="Thioredoxin_domain"/>
</dbReference>
<dbReference type="RefSeq" id="WP_100210622.1">
    <property type="nucleotide sequence ID" value="NZ_CP138495.1"/>
</dbReference>
<dbReference type="Proteomes" id="UP000231564">
    <property type="component" value="Chromosome MARIT"/>
</dbReference>
<gene>
    <name evidence="3" type="ORF">MARIT_0408</name>
</gene>
<dbReference type="EMBL" id="LT634361">
    <property type="protein sequence ID" value="SFZ80312.1"/>
    <property type="molecule type" value="Genomic_DNA"/>
</dbReference>
<organism evidence="3 4">
    <name type="scientific">Tenacibaculum maritimum NCIMB 2154</name>
    <dbReference type="NCBI Taxonomy" id="1349785"/>
    <lineage>
        <taxon>Bacteria</taxon>
        <taxon>Pseudomonadati</taxon>
        <taxon>Bacteroidota</taxon>
        <taxon>Flavobacteriia</taxon>
        <taxon>Flavobacteriales</taxon>
        <taxon>Flavobacteriaceae</taxon>
        <taxon>Tenacibaculum</taxon>
    </lineage>
</organism>
<dbReference type="KEGG" id="tmar:MARIT_0408"/>
<dbReference type="InterPro" id="IPR036249">
    <property type="entry name" value="Thioredoxin-like_sf"/>
</dbReference>
<dbReference type="SUPFAM" id="SSF52833">
    <property type="entry name" value="Thioredoxin-like"/>
    <property type="match status" value="1"/>
</dbReference>
<dbReference type="CDD" id="cd02947">
    <property type="entry name" value="TRX_family"/>
    <property type="match status" value="1"/>
</dbReference>
<dbReference type="Gene3D" id="3.40.30.10">
    <property type="entry name" value="Glutaredoxin"/>
    <property type="match status" value="1"/>
</dbReference>
<dbReference type="OrthoDB" id="6398367at2"/>
<protein>
    <submittedName>
        <fullName evidence="3">Thioredoxin family protein</fullName>
    </submittedName>
</protein>
<evidence type="ECO:0000313" key="4">
    <source>
        <dbReference type="Proteomes" id="UP000231564"/>
    </source>
</evidence>
<feature type="signal peptide" evidence="1">
    <location>
        <begin position="1"/>
        <end position="18"/>
    </location>
</feature>
<dbReference type="PROSITE" id="PS51257">
    <property type="entry name" value="PROKAR_LIPOPROTEIN"/>
    <property type="match status" value="1"/>
</dbReference>
<name>A0A2H1E756_9FLAO</name>
<dbReference type="AlphaFoldDB" id="A0A2H1E756"/>
<dbReference type="Pfam" id="PF00085">
    <property type="entry name" value="Thioredoxin"/>
    <property type="match status" value="1"/>
</dbReference>
<keyword evidence="1" id="KW-0732">Signal</keyword>
<feature type="chain" id="PRO_5013910439" evidence="1">
    <location>
        <begin position="19"/>
        <end position="176"/>
    </location>
</feature>
<dbReference type="STRING" id="1349785.GCA_000509405_02725"/>
<dbReference type="GeneID" id="47722010"/>
<evidence type="ECO:0000313" key="3">
    <source>
        <dbReference type="EMBL" id="SFZ80312.1"/>
    </source>
</evidence>
<sequence>MKKVFYLLLSLVITSCVATKNKVAIKNQDGDLVGIATRNDFKKEPFASQWFNDYYEYYQTDPETVTQLKQKLNGITIKGFMGTWCGDSQREIPNFYKLLDESDFDFKKLELVTVNRKKQANGLEKGYNITHVPTFIFYKEGKELGRFVEHANENGTIEGDILKIVSGIPYKHPYQK</sequence>